<feature type="signal peptide" evidence="1">
    <location>
        <begin position="1"/>
        <end position="20"/>
    </location>
</feature>
<dbReference type="Proteomes" id="UP000826722">
    <property type="component" value="Chromosome"/>
</dbReference>
<keyword evidence="1" id="KW-0732">Signal</keyword>
<gene>
    <name evidence="2" type="ORF">ZMTM_24800</name>
</gene>
<accession>A0A8D5GDC4</accession>
<feature type="chain" id="PRO_5034497490" evidence="1">
    <location>
        <begin position="21"/>
        <end position="118"/>
    </location>
</feature>
<organism evidence="2 3">
    <name type="scientific">Methyloradius palustris</name>
    <dbReference type="NCBI Taxonomy" id="2778876"/>
    <lineage>
        <taxon>Bacteria</taxon>
        <taxon>Pseudomonadati</taxon>
        <taxon>Pseudomonadota</taxon>
        <taxon>Betaproteobacteria</taxon>
        <taxon>Nitrosomonadales</taxon>
        <taxon>Methylophilaceae</taxon>
        <taxon>Methyloradius</taxon>
    </lineage>
</organism>
<evidence type="ECO:0000313" key="2">
    <source>
        <dbReference type="EMBL" id="BCM26221.1"/>
    </source>
</evidence>
<protein>
    <submittedName>
        <fullName evidence="2">Uncharacterized protein</fullName>
    </submittedName>
</protein>
<dbReference type="KEGG" id="mpau:ZMTM_24800"/>
<proteinExistence type="predicted"/>
<dbReference type="RefSeq" id="WP_225907039.1">
    <property type="nucleotide sequence ID" value="NZ_AP024110.1"/>
</dbReference>
<sequence>MFKKAVLLWGFLILASVAIADETTLQAGFDQKYQDYFGTNSQSLLPFSSIEKSDWKKLQASRPLKVVFVEPDKYYNSKLYTLTMYQATDDGQYYLDVKGGFWGMDDLIYGPLSAKELQ</sequence>
<name>A0A8D5GDC4_9PROT</name>
<evidence type="ECO:0000256" key="1">
    <source>
        <dbReference type="SAM" id="SignalP"/>
    </source>
</evidence>
<dbReference type="AlphaFoldDB" id="A0A8D5GDC4"/>
<reference evidence="2" key="1">
    <citation type="journal article" date="2021" name="Arch. Microbiol.">
        <title>Methyloradius palustris gen. nov., sp. nov., a methanol-oxidizing bacterium isolated from snow.</title>
        <authorList>
            <person name="Miyadera T."/>
            <person name="Kojima H."/>
            <person name="Fukui M."/>
        </authorList>
    </citation>
    <scope>NUCLEOTIDE SEQUENCE</scope>
    <source>
        <strain evidence="2">Zm11</strain>
    </source>
</reference>
<evidence type="ECO:0000313" key="3">
    <source>
        <dbReference type="Proteomes" id="UP000826722"/>
    </source>
</evidence>
<keyword evidence="3" id="KW-1185">Reference proteome</keyword>
<dbReference type="EMBL" id="AP024110">
    <property type="protein sequence ID" value="BCM26221.1"/>
    <property type="molecule type" value="Genomic_DNA"/>
</dbReference>